<dbReference type="Pfam" id="PF02470">
    <property type="entry name" value="MlaD"/>
    <property type="match status" value="1"/>
</dbReference>
<organism evidence="3 4">
    <name type="scientific">Mycobacterium bourgelatii</name>
    <dbReference type="NCBI Taxonomy" id="1273442"/>
    <lineage>
        <taxon>Bacteria</taxon>
        <taxon>Bacillati</taxon>
        <taxon>Actinomycetota</taxon>
        <taxon>Actinomycetes</taxon>
        <taxon>Mycobacteriales</taxon>
        <taxon>Mycobacteriaceae</taxon>
        <taxon>Mycobacterium</taxon>
    </lineage>
</organism>
<dbReference type="Pfam" id="PF11887">
    <property type="entry name" value="Mce4_CUP1"/>
    <property type="match status" value="1"/>
</dbReference>
<dbReference type="PROSITE" id="PS51257">
    <property type="entry name" value="PROKAR_LIPOPROTEIN"/>
    <property type="match status" value="1"/>
</dbReference>
<dbReference type="GO" id="GO:0005576">
    <property type="term" value="C:extracellular region"/>
    <property type="evidence" value="ECO:0007669"/>
    <property type="project" value="TreeGrafter"/>
</dbReference>
<keyword evidence="4" id="KW-1185">Reference proteome</keyword>
<dbReference type="PANTHER" id="PTHR33371">
    <property type="entry name" value="INTERMEMBRANE PHOSPHOLIPID TRANSPORT SYSTEM BINDING PROTEIN MLAD-RELATED"/>
    <property type="match status" value="1"/>
</dbReference>
<dbReference type="PANTHER" id="PTHR33371:SF15">
    <property type="entry name" value="LIPOPROTEIN LPRN"/>
    <property type="match status" value="1"/>
</dbReference>
<comment type="caution">
    <text evidence="3">The sequence shown here is derived from an EMBL/GenBank/DDBJ whole genome shotgun (WGS) entry which is preliminary data.</text>
</comment>
<dbReference type="AlphaFoldDB" id="A0A7I9YJ39"/>
<name>A0A7I9YJ39_MYCBU</name>
<proteinExistence type="predicted"/>
<dbReference type="RefSeq" id="WP_163707953.1">
    <property type="nucleotide sequence ID" value="NZ_BLKZ01000001.1"/>
</dbReference>
<dbReference type="Proteomes" id="UP000465360">
    <property type="component" value="Unassembled WGS sequence"/>
</dbReference>
<feature type="domain" description="Mce/MlaD" evidence="1">
    <location>
        <begin position="46"/>
        <end position="119"/>
    </location>
</feature>
<reference evidence="3 4" key="1">
    <citation type="journal article" date="2019" name="Emerg. Microbes Infect.">
        <title>Comprehensive subspecies identification of 175 nontuberculous mycobacteria species based on 7547 genomic profiles.</title>
        <authorList>
            <person name="Matsumoto Y."/>
            <person name="Kinjo T."/>
            <person name="Motooka D."/>
            <person name="Nabeya D."/>
            <person name="Jung N."/>
            <person name="Uechi K."/>
            <person name="Horii T."/>
            <person name="Iida T."/>
            <person name="Fujita J."/>
            <person name="Nakamura S."/>
        </authorList>
    </citation>
    <scope>NUCLEOTIDE SEQUENCE [LARGE SCALE GENOMIC DNA]</scope>
    <source>
        <strain evidence="3 4">JCM 30725</strain>
    </source>
</reference>
<feature type="domain" description="Mammalian cell entry C-terminal" evidence="2">
    <location>
        <begin position="129"/>
        <end position="303"/>
    </location>
</feature>
<evidence type="ECO:0000259" key="2">
    <source>
        <dbReference type="Pfam" id="PF11887"/>
    </source>
</evidence>
<dbReference type="EMBL" id="BLKZ01000001">
    <property type="protein sequence ID" value="GFG88690.1"/>
    <property type="molecule type" value="Genomic_DNA"/>
</dbReference>
<dbReference type="InterPro" id="IPR052336">
    <property type="entry name" value="MlaD_Phospholipid_Transporter"/>
</dbReference>
<evidence type="ECO:0000259" key="1">
    <source>
        <dbReference type="Pfam" id="PF02470"/>
    </source>
</evidence>
<sequence>MIARRVLTRRVAHTAAPAALCAVLVAGCSVGVEKLPLPAPGIGGAGYHLTAVFSNALNLPDRAKVRLGGADVGEVVSMSAEHYTAVVGMRILDSVRLPVGTTAELRSATPLGDIFVALREPEGAAATGAVLHDGDTIPLASTVAATTVEQVLASSSMLVNGGVIRNLTRALNGVGSAVGHQGEGLATMIRESRALVTTMSARAEDIRTVMKQTAALADELNTRRDSIDDLLTSSAPALTVIADNTATIVDLVDRLSSVTRQLQRFPSIAGTDTRSLIHDLNELSRSFNDVAVDPRVTMSNLLRVLPPTLKLFSANATHSDVDLQQIALGHIPDKNHLGDPGFHGPKWADWENLVGSLRFVLTQLGDRVWGPDRDRIWGPRR</sequence>
<evidence type="ECO:0000313" key="4">
    <source>
        <dbReference type="Proteomes" id="UP000465360"/>
    </source>
</evidence>
<gene>
    <name evidence="3" type="ORF">MBOU_07320</name>
</gene>
<protein>
    <submittedName>
        <fullName evidence="3">Putative Mce family protein</fullName>
    </submittedName>
</protein>
<accession>A0A7I9YJ39</accession>
<dbReference type="InterPro" id="IPR003399">
    <property type="entry name" value="Mce/MlaD"/>
</dbReference>
<dbReference type="InterPro" id="IPR024516">
    <property type="entry name" value="Mce_C"/>
</dbReference>
<evidence type="ECO:0000313" key="3">
    <source>
        <dbReference type="EMBL" id="GFG88690.1"/>
    </source>
</evidence>